<reference evidence="5" key="2">
    <citation type="submission" date="2021-04" db="EMBL/GenBank/DDBJ databases">
        <authorList>
            <person name="Gilroy R."/>
        </authorList>
    </citation>
    <scope>NUCLEOTIDE SEQUENCE</scope>
    <source>
        <strain evidence="5">CHK165-2605</strain>
    </source>
</reference>
<dbReference type="InterPro" id="IPR050090">
    <property type="entry name" value="Tyrosine_recombinase_XerCD"/>
</dbReference>
<evidence type="ECO:0000256" key="2">
    <source>
        <dbReference type="ARBA" id="ARBA00023125"/>
    </source>
</evidence>
<dbReference type="GO" id="GO:0015074">
    <property type="term" value="P:DNA integration"/>
    <property type="evidence" value="ECO:0007669"/>
    <property type="project" value="InterPro"/>
</dbReference>
<evidence type="ECO:0000259" key="4">
    <source>
        <dbReference type="PROSITE" id="PS51898"/>
    </source>
</evidence>
<dbReference type="InterPro" id="IPR010998">
    <property type="entry name" value="Integrase_recombinase_N"/>
</dbReference>
<organism evidence="5 6">
    <name type="scientific">Candidatus Mediterraneibacter gallistercoris</name>
    <dbReference type="NCBI Taxonomy" id="2838671"/>
    <lineage>
        <taxon>Bacteria</taxon>
        <taxon>Bacillati</taxon>
        <taxon>Bacillota</taxon>
        <taxon>Clostridia</taxon>
        <taxon>Lachnospirales</taxon>
        <taxon>Lachnospiraceae</taxon>
        <taxon>Mediterraneibacter</taxon>
    </lineage>
</organism>
<dbReference type="PROSITE" id="PS51898">
    <property type="entry name" value="TYR_RECOMBINASE"/>
    <property type="match status" value="1"/>
</dbReference>
<evidence type="ECO:0000256" key="3">
    <source>
        <dbReference type="ARBA" id="ARBA00023172"/>
    </source>
</evidence>
<sequence>MINMDDVRDQMTKKLKEIILKHHNHKIWQGKDGRYRTHVDDSTKKTGRRLVAKTDEKDLLEYLADFYSLDDTGKRDRKEVLTLEKLYPQWLEHKKLYTTAETYIMRIECDWKKYYVGTDIIKKPLKSLTKLSLDEWAHKLIKDHNMTKNQYYNSTVIIRQALLYAVDLGIITENPFSAVHIDGKRMFRKVKKKADDTQVFLSNEIPLIQEQAWNDFMTNDKLTHRLAPLAILFQFQTGLRIGELCACCEEDIEDENYIHVQRMYRYGSHESEIVEHTKTSCGDRRIFLTDRAKKYIRLAQEYKAEHGIISKYIFSINEKPLSNWSVASRYKRYCDNIGIIRKTSHKARKTYISALIDGKVNINTVREMVGHADERTTYNNYCFDRSTEDEKKALIENALAS</sequence>
<comment type="caution">
    <text evidence="5">The sequence shown here is derived from an EMBL/GenBank/DDBJ whole genome shotgun (WGS) entry which is preliminary data.</text>
</comment>
<gene>
    <name evidence="5" type="ORF">H9756_02320</name>
</gene>
<dbReference type="GO" id="GO:0006310">
    <property type="term" value="P:DNA recombination"/>
    <property type="evidence" value="ECO:0007669"/>
    <property type="project" value="UniProtKB-KW"/>
</dbReference>
<dbReference type="AlphaFoldDB" id="A0A9D2P4I6"/>
<dbReference type="GO" id="GO:0003677">
    <property type="term" value="F:DNA binding"/>
    <property type="evidence" value="ECO:0007669"/>
    <property type="project" value="UniProtKB-KW"/>
</dbReference>
<proteinExistence type="inferred from homology"/>
<reference evidence="5" key="1">
    <citation type="journal article" date="2021" name="PeerJ">
        <title>Extensive microbial diversity within the chicken gut microbiome revealed by metagenomics and culture.</title>
        <authorList>
            <person name="Gilroy R."/>
            <person name="Ravi A."/>
            <person name="Getino M."/>
            <person name="Pursley I."/>
            <person name="Horton D.L."/>
            <person name="Alikhan N.F."/>
            <person name="Baker D."/>
            <person name="Gharbi K."/>
            <person name="Hall N."/>
            <person name="Watson M."/>
            <person name="Adriaenssens E.M."/>
            <person name="Foster-Nyarko E."/>
            <person name="Jarju S."/>
            <person name="Secka A."/>
            <person name="Antonio M."/>
            <person name="Oren A."/>
            <person name="Chaudhuri R.R."/>
            <person name="La Ragione R."/>
            <person name="Hildebrand F."/>
            <person name="Pallen M.J."/>
        </authorList>
    </citation>
    <scope>NUCLEOTIDE SEQUENCE</scope>
    <source>
        <strain evidence="5">CHK165-2605</strain>
    </source>
</reference>
<dbReference type="CDD" id="cd01189">
    <property type="entry name" value="INT_ICEBs1_C_like"/>
    <property type="match status" value="1"/>
</dbReference>
<dbReference type="InterPro" id="IPR011010">
    <property type="entry name" value="DNA_brk_join_enz"/>
</dbReference>
<keyword evidence="2" id="KW-0238">DNA-binding</keyword>
<dbReference type="PANTHER" id="PTHR30349">
    <property type="entry name" value="PHAGE INTEGRASE-RELATED"/>
    <property type="match status" value="1"/>
</dbReference>
<evidence type="ECO:0000313" key="6">
    <source>
        <dbReference type="Proteomes" id="UP000823895"/>
    </source>
</evidence>
<accession>A0A9D2P4I6</accession>
<dbReference type="InterPro" id="IPR013762">
    <property type="entry name" value="Integrase-like_cat_sf"/>
</dbReference>
<comment type="similarity">
    <text evidence="1">Belongs to the 'phage' integrase family.</text>
</comment>
<evidence type="ECO:0000256" key="1">
    <source>
        <dbReference type="ARBA" id="ARBA00008857"/>
    </source>
</evidence>
<dbReference type="Gene3D" id="1.10.443.10">
    <property type="entry name" value="Intergrase catalytic core"/>
    <property type="match status" value="1"/>
</dbReference>
<evidence type="ECO:0000313" key="5">
    <source>
        <dbReference type="EMBL" id="HJC42504.1"/>
    </source>
</evidence>
<name>A0A9D2P4I6_9FIRM</name>
<dbReference type="EMBL" id="DWWI01000052">
    <property type="protein sequence ID" value="HJC42504.1"/>
    <property type="molecule type" value="Genomic_DNA"/>
</dbReference>
<dbReference type="Gene3D" id="1.10.150.130">
    <property type="match status" value="1"/>
</dbReference>
<dbReference type="Proteomes" id="UP000823895">
    <property type="component" value="Unassembled WGS sequence"/>
</dbReference>
<dbReference type="InterPro" id="IPR002104">
    <property type="entry name" value="Integrase_catalytic"/>
</dbReference>
<feature type="domain" description="Tyr recombinase" evidence="4">
    <location>
        <begin position="196"/>
        <end position="396"/>
    </location>
</feature>
<dbReference type="SUPFAM" id="SSF56349">
    <property type="entry name" value="DNA breaking-rejoining enzymes"/>
    <property type="match status" value="1"/>
</dbReference>
<protein>
    <submittedName>
        <fullName evidence="5">Site-specific integrase</fullName>
    </submittedName>
</protein>
<dbReference type="Pfam" id="PF00589">
    <property type="entry name" value="Phage_integrase"/>
    <property type="match status" value="1"/>
</dbReference>
<keyword evidence="3" id="KW-0233">DNA recombination</keyword>
<dbReference type="PANTHER" id="PTHR30349:SF64">
    <property type="entry name" value="PROPHAGE INTEGRASE INTD-RELATED"/>
    <property type="match status" value="1"/>
</dbReference>